<organism evidence="2 3">
    <name type="scientific">Ureibacillus manganicus DSM 26584</name>
    <dbReference type="NCBI Taxonomy" id="1384049"/>
    <lineage>
        <taxon>Bacteria</taxon>
        <taxon>Bacillati</taxon>
        <taxon>Bacillota</taxon>
        <taxon>Bacilli</taxon>
        <taxon>Bacillales</taxon>
        <taxon>Caryophanaceae</taxon>
        <taxon>Ureibacillus</taxon>
    </lineage>
</organism>
<dbReference type="Proteomes" id="UP000030416">
    <property type="component" value="Unassembled WGS sequence"/>
</dbReference>
<proteinExistence type="predicted"/>
<evidence type="ECO:0000313" key="3">
    <source>
        <dbReference type="Proteomes" id="UP000030416"/>
    </source>
</evidence>
<sequence>MKNDKAFQKLFWGFLLIWIDVYVIVDVFADPIGYYLIYSGIKLLVREFPIAKKSEFLAMILVIISAPSLFIKQPPQPPTGFIYSAIDWYYTIISFANFLLIYFIFQLIIAIASKCGKQTMVNWSKTIGITYFVIMFIIHLSSSFAINLRIDDYISFAFLVAALIIHCVFLMLVDEARKLKIERN</sequence>
<evidence type="ECO:0000313" key="2">
    <source>
        <dbReference type="EMBL" id="KGR77242.1"/>
    </source>
</evidence>
<dbReference type="AlphaFoldDB" id="A0A0A3IQZ2"/>
<keyword evidence="1" id="KW-1133">Transmembrane helix</keyword>
<comment type="caution">
    <text evidence="2">The sequence shown here is derived from an EMBL/GenBank/DDBJ whole genome shotgun (WGS) entry which is preliminary data.</text>
</comment>
<dbReference type="EMBL" id="JPVN01000020">
    <property type="protein sequence ID" value="KGR77242.1"/>
    <property type="molecule type" value="Genomic_DNA"/>
</dbReference>
<keyword evidence="3" id="KW-1185">Reference proteome</keyword>
<feature type="transmembrane region" description="Helical" evidence="1">
    <location>
        <begin position="88"/>
        <end position="111"/>
    </location>
</feature>
<keyword evidence="1" id="KW-0472">Membrane</keyword>
<reference evidence="2 3" key="1">
    <citation type="submission" date="2014-02" db="EMBL/GenBank/DDBJ databases">
        <title>Draft genome sequence of Lysinibacillus manganicus DSM 26584T.</title>
        <authorList>
            <person name="Zhang F."/>
            <person name="Wang G."/>
            <person name="Zhang L."/>
        </authorList>
    </citation>
    <scope>NUCLEOTIDE SEQUENCE [LARGE SCALE GENOMIC DNA]</scope>
    <source>
        <strain evidence="2 3">DSM 26584</strain>
    </source>
</reference>
<evidence type="ECO:0000256" key="1">
    <source>
        <dbReference type="SAM" id="Phobius"/>
    </source>
</evidence>
<name>A0A0A3IQZ2_9BACL</name>
<feature type="transmembrane region" description="Helical" evidence="1">
    <location>
        <begin position="123"/>
        <end position="141"/>
    </location>
</feature>
<dbReference type="OrthoDB" id="2596219at2"/>
<dbReference type="eggNOG" id="ENOG50306MB">
    <property type="taxonomic scope" value="Bacteria"/>
</dbReference>
<feature type="transmembrane region" description="Helical" evidence="1">
    <location>
        <begin position="153"/>
        <end position="173"/>
    </location>
</feature>
<feature type="transmembrane region" description="Helical" evidence="1">
    <location>
        <begin position="56"/>
        <end position="73"/>
    </location>
</feature>
<dbReference type="RefSeq" id="WP_036188477.1">
    <property type="nucleotide sequence ID" value="NZ_AVDA01000020.1"/>
</dbReference>
<gene>
    <name evidence="2" type="ORF">CD29_15360</name>
</gene>
<accession>A0A0A3IQZ2</accession>
<keyword evidence="1" id="KW-0812">Transmembrane</keyword>
<protein>
    <submittedName>
        <fullName evidence="2">Uncharacterized protein</fullName>
    </submittedName>
</protein>
<feature type="transmembrane region" description="Helical" evidence="1">
    <location>
        <begin position="12"/>
        <end position="36"/>
    </location>
</feature>